<dbReference type="PROSITE" id="PS50896">
    <property type="entry name" value="LISH"/>
    <property type="match status" value="1"/>
</dbReference>
<dbReference type="GO" id="GO:0005730">
    <property type="term" value="C:nucleolus"/>
    <property type="evidence" value="ECO:0007669"/>
    <property type="project" value="InterPro"/>
</dbReference>
<dbReference type="InterPro" id="IPR007718">
    <property type="entry name" value="Srp40_C"/>
</dbReference>
<dbReference type="Pfam" id="PF05022">
    <property type="entry name" value="SRP40_C"/>
    <property type="match status" value="1"/>
</dbReference>
<comment type="caution">
    <text evidence="4">The sequence shown here is derived from an EMBL/GenBank/DDBJ whole genome shotgun (WGS) entry which is preliminary data.</text>
</comment>
<dbReference type="PANTHER" id="PTHR23216">
    <property type="entry name" value="NUCLEOLAR AND COILED-BODY PHOSPHOPROTEIN 1"/>
    <property type="match status" value="1"/>
</dbReference>
<feature type="domain" description="PAC1-like LisH-like dimerisation" evidence="3">
    <location>
        <begin position="89"/>
        <end position="118"/>
    </location>
</feature>
<dbReference type="AlphaFoldDB" id="A0A2I0JFN8"/>
<feature type="region of interest" description="Disordered" evidence="1">
    <location>
        <begin position="145"/>
        <end position="424"/>
    </location>
</feature>
<feature type="compositionally biased region" description="Low complexity" evidence="1">
    <location>
        <begin position="231"/>
        <end position="247"/>
    </location>
</feature>
<protein>
    <submittedName>
        <fullName evidence="4">Uncharacterized protein</fullName>
    </submittedName>
</protein>
<feature type="region of interest" description="Disordered" evidence="1">
    <location>
        <begin position="479"/>
        <end position="509"/>
    </location>
</feature>
<gene>
    <name evidence="4" type="ORF">CRG98_024548</name>
</gene>
<accession>A0A2I0JFN8</accession>
<evidence type="ECO:0000259" key="3">
    <source>
        <dbReference type="Pfam" id="PF24951"/>
    </source>
</evidence>
<evidence type="ECO:0000259" key="2">
    <source>
        <dbReference type="Pfam" id="PF05022"/>
    </source>
</evidence>
<dbReference type="Pfam" id="PF24951">
    <property type="entry name" value="LisH_PAC1"/>
    <property type="match status" value="1"/>
</dbReference>
<evidence type="ECO:0000256" key="1">
    <source>
        <dbReference type="SAM" id="MobiDB-lite"/>
    </source>
</evidence>
<proteinExistence type="predicted"/>
<feature type="compositionally biased region" description="Basic and acidic residues" evidence="1">
    <location>
        <begin position="252"/>
        <end position="273"/>
    </location>
</feature>
<evidence type="ECO:0000313" key="5">
    <source>
        <dbReference type="Proteomes" id="UP000233551"/>
    </source>
</evidence>
<evidence type="ECO:0000313" key="4">
    <source>
        <dbReference type="EMBL" id="PKI55082.1"/>
    </source>
</evidence>
<organism evidence="4 5">
    <name type="scientific">Punica granatum</name>
    <name type="common">Pomegranate</name>
    <dbReference type="NCBI Taxonomy" id="22663"/>
    <lineage>
        <taxon>Eukaryota</taxon>
        <taxon>Viridiplantae</taxon>
        <taxon>Streptophyta</taxon>
        <taxon>Embryophyta</taxon>
        <taxon>Tracheophyta</taxon>
        <taxon>Spermatophyta</taxon>
        <taxon>Magnoliopsida</taxon>
        <taxon>eudicotyledons</taxon>
        <taxon>Gunneridae</taxon>
        <taxon>Pentapetalae</taxon>
        <taxon>rosids</taxon>
        <taxon>malvids</taxon>
        <taxon>Myrtales</taxon>
        <taxon>Lythraceae</taxon>
        <taxon>Punica</taxon>
    </lineage>
</organism>
<keyword evidence="5" id="KW-1185">Reference proteome</keyword>
<feature type="compositionally biased region" description="Basic and acidic residues" evidence="1">
    <location>
        <begin position="359"/>
        <end position="384"/>
    </location>
</feature>
<dbReference type="SMART" id="SM00667">
    <property type="entry name" value="LisH"/>
    <property type="match status" value="1"/>
</dbReference>
<sequence length="509" mass="56641">MTTVQFRTRNESDGQDSSYINTFSLELSPSLSSLVFFLLASLMPKTLPSISSSINPSLIALTPRQVLLAKPTMTATKPSSLSEEDRMLLHLSIAQYFQKNGFPKTLKKFRSEAQLEEDGWKGSKLDLEETCLKFLDKGKITFTHSDGLDQDGKKAKQSGEDSKNLVADQSGAAVEQNTKEKETKKSSDALTKGSIRERRQPGTDDSTSELQQADVEKKRKDKKKKDRKSVPESVSQEETQQTETVPEATAGKSEDLTTSKGKSEASSEVEKKSKDKKKKKSKSTSDGVADDVDENQDARKSKSATMDSKKAGSEGETISSEVNKDNKPQKRKRSESDENDSQLKDKEDLEQSKRRKKETKKESKASEEKSDVKASPNKEVDLLKSQKTPSKHLDSKENGNLDKTAEKSTTAKNTNKQCNGSAEAKSTTVKAFQRVKVDEVEFADNRLKDNSYWAKDGAEVGYGAKAQEVLGQVRGRDFRHEKTKKKRGSYRGGQIDLQSHSVKFNYDDE</sequence>
<dbReference type="InterPro" id="IPR039191">
    <property type="entry name" value="Nopp140-like"/>
</dbReference>
<dbReference type="InterPro" id="IPR006594">
    <property type="entry name" value="LisH"/>
</dbReference>
<reference evidence="4 5" key="1">
    <citation type="submission" date="2017-11" db="EMBL/GenBank/DDBJ databases">
        <title>De-novo sequencing of pomegranate (Punica granatum L.) genome.</title>
        <authorList>
            <person name="Akparov Z."/>
            <person name="Amiraslanov A."/>
            <person name="Hajiyeva S."/>
            <person name="Abbasov M."/>
            <person name="Kaur K."/>
            <person name="Hamwieh A."/>
            <person name="Solovyev V."/>
            <person name="Salamov A."/>
            <person name="Braich B."/>
            <person name="Kosarev P."/>
            <person name="Mahmoud A."/>
            <person name="Hajiyev E."/>
            <person name="Babayeva S."/>
            <person name="Izzatullayeva V."/>
            <person name="Mammadov A."/>
            <person name="Mammadov A."/>
            <person name="Sharifova S."/>
            <person name="Ojaghi J."/>
            <person name="Eynullazada K."/>
            <person name="Bayramov B."/>
            <person name="Abdulazimova A."/>
            <person name="Shahmuradov I."/>
        </authorList>
    </citation>
    <scope>NUCLEOTIDE SEQUENCE [LARGE SCALE GENOMIC DNA]</scope>
    <source>
        <strain evidence="5">cv. AG2017</strain>
        <tissue evidence="4">Leaf</tissue>
    </source>
</reference>
<name>A0A2I0JFN8_PUNGR</name>
<feature type="compositionally biased region" description="Basic and acidic residues" evidence="1">
    <location>
        <begin position="341"/>
        <end position="352"/>
    </location>
</feature>
<feature type="compositionally biased region" description="Basic and acidic residues" evidence="1">
    <location>
        <begin position="391"/>
        <end position="406"/>
    </location>
</feature>
<feature type="domain" description="Srp40 C-terminal" evidence="2">
    <location>
        <begin position="432"/>
        <end position="504"/>
    </location>
</feature>
<dbReference type="InterPro" id="IPR056795">
    <property type="entry name" value="PAC1-like_LisH-like_dom"/>
</dbReference>
<feature type="compositionally biased region" description="Basic and acidic residues" evidence="1">
    <location>
        <begin position="177"/>
        <end position="187"/>
    </location>
</feature>
<dbReference type="PANTHER" id="PTHR23216:SF1">
    <property type="entry name" value="NUCLEOLAR AND COILED-BODY PHOSPHOPROTEIN 1"/>
    <property type="match status" value="1"/>
</dbReference>
<dbReference type="Proteomes" id="UP000233551">
    <property type="component" value="Unassembled WGS sequence"/>
</dbReference>
<dbReference type="STRING" id="22663.A0A2I0JFN8"/>
<feature type="compositionally biased region" description="Basic and acidic residues" evidence="1">
    <location>
        <begin position="146"/>
        <end position="163"/>
    </location>
</feature>
<feature type="compositionally biased region" description="Polar residues" evidence="1">
    <location>
        <begin position="407"/>
        <end position="424"/>
    </location>
</feature>
<dbReference type="EMBL" id="PGOL01001724">
    <property type="protein sequence ID" value="PKI55082.1"/>
    <property type="molecule type" value="Genomic_DNA"/>
</dbReference>